<evidence type="ECO:0000313" key="4">
    <source>
        <dbReference type="EMBL" id="VCT84091.1"/>
    </source>
</evidence>
<reference evidence="1" key="3">
    <citation type="submission" date="2021-10" db="EMBL/GenBank/DDBJ databases">
        <authorList>
            <person name="Mesa V."/>
        </authorList>
    </citation>
    <scope>NUCLEOTIDE SEQUENCE</scope>
    <source>
        <strain evidence="1">CC3_PB</strain>
    </source>
</reference>
<dbReference type="AlphaFoldDB" id="A0A2A7MG23"/>
<dbReference type="EMBL" id="CAMTCP010000188">
    <property type="protein sequence ID" value="CAI3581504.1"/>
    <property type="molecule type" value="Genomic_DNA"/>
</dbReference>
<evidence type="ECO:0000313" key="1">
    <source>
        <dbReference type="EMBL" id="CAG9708773.1"/>
    </source>
</evidence>
<protein>
    <recommendedName>
        <fullName evidence="7">NUDIX hydrolase</fullName>
    </recommendedName>
</protein>
<name>A0A2A7MG23_9CLOT</name>
<evidence type="ECO:0000313" key="3">
    <source>
        <dbReference type="EMBL" id="PEG30684.1"/>
    </source>
</evidence>
<dbReference type="GeneID" id="68877037"/>
<dbReference type="EMBL" id="PDCJ01000001">
    <property type="protein sequence ID" value="PEG30684.1"/>
    <property type="molecule type" value="Genomic_DNA"/>
</dbReference>
<evidence type="ECO:0000313" key="6">
    <source>
        <dbReference type="Proteomes" id="UP000431451"/>
    </source>
</evidence>
<evidence type="ECO:0000313" key="2">
    <source>
        <dbReference type="EMBL" id="CAI3581504.1"/>
    </source>
</evidence>
<reference evidence="2" key="4">
    <citation type="submission" date="2022-10" db="EMBL/GenBank/DDBJ databases">
        <authorList>
            <person name="Aires J."/>
            <person name="Mesa V."/>
        </authorList>
    </citation>
    <scope>NUCLEOTIDE SEQUENCE</scope>
    <source>
        <strain evidence="2">Clostridium neonatale JD116</strain>
    </source>
</reference>
<sequence length="124" mass="14702">MKFIGCIQLIKDDFNNVLIMKRKAKRGTISKWTLLEQKIRGKESDEKCLARAAKDVLKTIVFDNKEFKEYKINEDEAIKVYIGTLKEKFILDKSYDEAKWINKSRIDDCDIEELDKKILLDYFN</sequence>
<dbReference type="STRING" id="137838.GCA_001458595_02035"/>
<reference evidence="4 6" key="2">
    <citation type="submission" date="2018-06" db="EMBL/GenBank/DDBJ databases">
        <authorList>
            <consortium name="IHU Genomes"/>
        </authorList>
    </citation>
    <scope>NUCLEOTIDE SEQUENCE [LARGE SCALE GENOMIC DNA]</scope>
    <source>
        <strain evidence="4 6">NEC25</strain>
    </source>
</reference>
<evidence type="ECO:0000313" key="5">
    <source>
        <dbReference type="Proteomes" id="UP000220840"/>
    </source>
</evidence>
<gene>
    <name evidence="2" type="ORF">CNEO2_260029</name>
    <name evidence="1" type="ORF">CNEO_43828</name>
    <name evidence="4" type="ORF">CNEONATNEC25_01690</name>
    <name evidence="3" type="ORF">CQ394_02875</name>
</gene>
<dbReference type="Gene3D" id="3.90.79.10">
    <property type="entry name" value="Nucleoside Triphosphate Pyrophosphohydrolase"/>
    <property type="match status" value="1"/>
</dbReference>
<keyword evidence="5" id="KW-1185">Reference proteome</keyword>
<dbReference type="RefSeq" id="WP_058294854.1">
    <property type="nucleotide sequence ID" value="NZ_CAKJVD010000035.1"/>
</dbReference>
<dbReference type="OrthoDB" id="1936118at2"/>
<proteinExistence type="predicted"/>
<accession>A0A2A7MG23</accession>
<dbReference type="EMBL" id="UWJD01000001">
    <property type="protein sequence ID" value="VCT84091.1"/>
    <property type="molecule type" value="Genomic_DNA"/>
</dbReference>
<dbReference type="Proteomes" id="UP001189143">
    <property type="component" value="Unassembled WGS sequence"/>
</dbReference>
<dbReference type="Proteomes" id="UP000431451">
    <property type="component" value="Unassembled WGS sequence"/>
</dbReference>
<dbReference type="Proteomes" id="UP000220840">
    <property type="component" value="Unassembled WGS sequence"/>
</dbReference>
<organism evidence="3 5">
    <name type="scientific">Clostridium neonatale</name>
    <dbReference type="NCBI Taxonomy" id="137838"/>
    <lineage>
        <taxon>Bacteria</taxon>
        <taxon>Bacillati</taxon>
        <taxon>Bacillota</taxon>
        <taxon>Clostridia</taxon>
        <taxon>Eubacteriales</taxon>
        <taxon>Clostridiaceae</taxon>
        <taxon>Clostridium</taxon>
    </lineage>
</organism>
<evidence type="ECO:0008006" key="7">
    <source>
        <dbReference type="Google" id="ProtNLM"/>
    </source>
</evidence>
<dbReference type="EMBL" id="CAKJVE010000004">
    <property type="protein sequence ID" value="CAG9708773.1"/>
    <property type="molecule type" value="Genomic_DNA"/>
</dbReference>
<reference evidence="3 5" key="1">
    <citation type="submission" date="2017-10" db="EMBL/GenBank/DDBJ databases">
        <title>Effective Description of Clostridium neonatale sp. nov. linked to necrotizing enterocolitis in neonates and a clarification of species assignable to the genus Clostridium (Prazmowski 1880) emend. Lawson and Rainey 2016.</title>
        <authorList>
            <person name="Bernard K."/>
            <person name="Burdz T."/>
            <person name="Wiebe D."/>
            <person name="Balcewich B."/>
            <person name="Alfa M."/>
            <person name="Bernier A.-M."/>
        </authorList>
    </citation>
    <scope>NUCLEOTIDE SEQUENCE [LARGE SCALE GENOMIC DNA]</scope>
    <source>
        <strain evidence="3 5">LCDC99A005</strain>
    </source>
</reference>
<dbReference type="Proteomes" id="UP000789738">
    <property type="component" value="Unassembled WGS sequence"/>
</dbReference>